<accession>A0A0A6VD79</accession>
<dbReference type="EC" id="5.3.1.6" evidence="4"/>
<dbReference type="STRING" id="363870.NG54_15095"/>
<name>A0A0A6VD79_9BACI</name>
<protein>
    <submittedName>
        <fullName evidence="4">Ribose 5-phosphate isomerase B</fullName>
        <ecNumber evidence="4">5.3.1.6</ecNumber>
    </submittedName>
    <submittedName>
        <fullName evidence="3">Sugar phosphate isomerase</fullName>
    </submittedName>
</protein>
<dbReference type="PANTHER" id="PTHR43732:SF1">
    <property type="entry name" value="RIBOSE 5-PHOSPHATE ISOMERASE"/>
    <property type="match status" value="1"/>
</dbReference>
<comment type="similarity">
    <text evidence="1">Belongs to the LacAB/RpiB family.</text>
</comment>
<evidence type="ECO:0000256" key="2">
    <source>
        <dbReference type="ARBA" id="ARBA00023235"/>
    </source>
</evidence>
<dbReference type="NCBIfam" id="NF004051">
    <property type="entry name" value="PRK05571.1"/>
    <property type="match status" value="1"/>
</dbReference>
<dbReference type="NCBIfam" id="TIGR00689">
    <property type="entry name" value="rpiB_lacA_lacB"/>
    <property type="match status" value="1"/>
</dbReference>
<evidence type="ECO:0000313" key="6">
    <source>
        <dbReference type="Proteomes" id="UP000476934"/>
    </source>
</evidence>
<dbReference type="EMBL" id="JAAIWK010000005">
    <property type="protein sequence ID" value="NEY19313.1"/>
    <property type="molecule type" value="Genomic_DNA"/>
</dbReference>
<dbReference type="InterPro" id="IPR051812">
    <property type="entry name" value="SPI_LacAB/RpiB"/>
</dbReference>
<dbReference type="AlphaFoldDB" id="A0A0A6VD79"/>
<sequence>MKIGVGADHNAFDLKEAVKAYIVNLGHEVIDYGCYSKEEVDYPGVAFKVATEIKDASIERGILFCGTGIGMSIAANKVPGIRSAQCHDVYSAERAQLSNNAQIITMGAKVIGEEAAKKIAEAYLNVSFKGGNSERKINQIMDQEKEYFLHGSNC</sequence>
<dbReference type="SUPFAM" id="SSF89623">
    <property type="entry name" value="Ribose/Galactose isomerase RpiB/AlsB"/>
    <property type="match status" value="1"/>
</dbReference>
<dbReference type="Gene3D" id="3.40.1400.10">
    <property type="entry name" value="Sugar-phosphate isomerase, RpiB/LacA/LacB"/>
    <property type="match status" value="1"/>
</dbReference>
<dbReference type="InterPro" id="IPR003500">
    <property type="entry name" value="RpiB_LacA_LacB"/>
</dbReference>
<dbReference type="Pfam" id="PF02502">
    <property type="entry name" value="LacAB_rpiB"/>
    <property type="match status" value="1"/>
</dbReference>
<keyword evidence="2 3" id="KW-0413">Isomerase</keyword>
<dbReference type="InterPro" id="IPR004785">
    <property type="entry name" value="RpiB"/>
</dbReference>
<evidence type="ECO:0000256" key="1">
    <source>
        <dbReference type="ARBA" id="ARBA00008754"/>
    </source>
</evidence>
<dbReference type="GO" id="GO:0005975">
    <property type="term" value="P:carbohydrate metabolic process"/>
    <property type="evidence" value="ECO:0007669"/>
    <property type="project" value="InterPro"/>
</dbReference>
<dbReference type="Proteomes" id="UP000476934">
    <property type="component" value="Unassembled WGS sequence"/>
</dbReference>
<reference evidence="3 5" key="1">
    <citation type="submission" date="2014-10" db="EMBL/GenBank/DDBJ databases">
        <title>Draft genome of phytase producing Bacillus ginsengihumi strain M2.11.</title>
        <authorList>
            <person name="Toymentseva A."/>
            <person name="Boulygina E.A."/>
            <person name="Kazakov S.V."/>
            <person name="Kayumov I."/>
            <person name="Suleimanova A.D."/>
            <person name="Mardanova A.M."/>
            <person name="Maria S.N."/>
            <person name="Sergey M.Y."/>
            <person name="Sharipova M.R."/>
        </authorList>
    </citation>
    <scope>NUCLEOTIDE SEQUENCE [LARGE SCALE GENOMIC DNA]</scope>
    <source>
        <strain evidence="3 5">M2.11</strain>
    </source>
</reference>
<dbReference type="GO" id="GO:0004751">
    <property type="term" value="F:ribose-5-phosphate isomerase activity"/>
    <property type="evidence" value="ECO:0007669"/>
    <property type="project" value="UniProtKB-EC"/>
</dbReference>
<dbReference type="EMBL" id="JRUN01000056">
    <property type="protein sequence ID" value="KHD84484.1"/>
    <property type="molecule type" value="Genomic_DNA"/>
</dbReference>
<comment type="caution">
    <text evidence="3">The sequence shown here is derived from an EMBL/GenBank/DDBJ whole genome shotgun (WGS) entry which is preliminary data.</text>
</comment>
<evidence type="ECO:0000313" key="3">
    <source>
        <dbReference type="EMBL" id="KHD84484.1"/>
    </source>
</evidence>
<dbReference type="PANTHER" id="PTHR43732">
    <property type="entry name" value="RIBOSE 5-PHOSPHATE ISOMERASE-RELATED"/>
    <property type="match status" value="1"/>
</dbReference>
<evidence type="ECO:0000313" key="5">
    <source>
        <dbReference type="Proteomes" id="UP000030588"/>
    </source>
</evidence>
<dbReference type="InterPro" id="IPR036569">
    <property type="entry name" value="RpiB_LacA_LacB_sf"/>
</dbReference>
<evidence type="ECO:0000313" key="4">
    <source>
        <dbReference type="EMBL" id="NEY19313.1"/>
    </source>
</evidence>
<dbReference type="OrthoDB" id="1778624at2"/>
<organism evidence="3 5">
    <name type="scientific">Heyndrickxia ginsengihumi</name>
    <dbReference type="NCBI Taxonomy" id="363870"/>
    <lineage>
        <taxon>Bacteria</taxon>
        <taxon>Bacillati</taxon>
        <taxon>Bacillota</taxon>
        <taxon>Bacilli</taxon>
        <taxon>Bacillales</taxon>
        <taxon>Bacillaceae</taxon>
        <taxon>Heyndrickxia</taxon>
    </lineage>
</organism>
<reference evidence="4 6" key="3">
    <citation type="submission" date="2020-03" db="EMBL/GenBank/DDBJ databases">
        <title>Bacillus aquiflavi sp. nov., isolated from yellow water of strong flavor Chinese baijiu in Yibin region of China.</title>
        <authorList>
            <person name="Xie J."/>
        </authorList>
    </citation>
    <scope>NUCLEOTIDE SEQUENCE [LARGE SCALE GENOMIC DNA]</scope>
    <source>
        <strain evidence="4 6">Gsoil 114</strain>
    </source>
</reference>
<reference evidence="4" key="2">
    <citation type="submission" date="2020-02" db="EMBL/GenBank/DDBJ databases">
        <authorList>
            <person name="Feng H."/>
        </authorList>
    </citation>
    <scope>NUCLEOTIDE SEQUENCE [LARGE SCALE GENOMIC DNA]</scope>
    <source>
        <strain evidence="4">Gsoil 114</strain>
    </source>
</reference>
<proteinExistence type="inferred from homology"/>
<dbReference type="NCBIfam" id="TIGR01120">
    <property type="entry name" value="rpiB"/>
    <property type="match status" value="1"/>
</dbReference>
<dbReference type="RefSeq" id="WP_035355691.1">
    <property type="nucleotide sequence ID" value="NZ_JAAIWK010000005.1"/>
</dbReference>
<keyword evidence="6" id="KW-1185">Reference proteome</keyword>
<gene>
    <name evidence="4" type="primary">rpiB</name>
    <name evidence="4" type="ORF">G4D61_04940</name>
    <name evidence="3" type="ORF">NG54_15095</name>
</gene>
<dbReference type="PIRSF" id="PIRSF005384">
    <property type="entry name" value="RpiB_LacA_B"/>
    <property type="match status" value="1"/>
</dbReference>
<dbReference type="Proteomes" id="UP000030588">
    <property type="component" value="Unassembled WGS sequence"/>
</dbReference>